<reference evidence="5 6" key="1">
    <citation type="journal article" date="2021" name="Int. J. Syst. Evol. Microbiol.">
        <title>Classification of three corynebacterial strains isolated from a small paddock in North Rhine-Westphalia: proposal of &lt;i&gt;Corynebacterium kalinowskii&lt;/i&gt; sp. nov., &lt;i&gt;Corynebacterium comes&lt;/i&gt; sp. nov. and &lt;i&gt;Corynebacterium occultum&lt;/i&gt; sp. nov.</title>
        <authorList>
            <person name="Schaffert L."/>
            <person name="Ruwe M."/>
            <person name="Milse J."/>
            <person name="Hanuschka K."/>
            <person name="Ortseifen V."/>
            <person name="Droste J."/>
            <person name="Brandt D."/>
            <person name="Schl L."/>
            <person name="Kutter Y."/>
            <person name="Vinke S."/>
            <person name="Vieh P."/>
            <person name="Jacob L."/>
            <person name="L N.C."/>
            <person name="Schulte-Berndt E."/>
            <person name="Hain C."/>
            <person name="Linder M."/>
            <person name="Schmidt P."/>
            <person name="Wollenschl L."/>
            <person name="Luttermann T."/>
            <person name="Thieme E."/>
            <person name="Hassa J."/>
            <person name="Haak M."/>
            <person name="Wittchen M."/>
            <person name="Mentz A."/>
            <person name="Persicke M."/>
            <person name="Busche T."/>
            <person name="R C."/>
        </authorList>
    </citation>
    <scope>NUCLEOTIDE SEQUENCE [LARGE SCALE GENOMIC DNA]</scope>
    <source>
        <strain evidence="5 6">2019</strain>
    </source>
</reference>
<keyword evidence="2" id="KW-1133">Transmembrane helix</keyword>
<protein>
    <recommendedName>
        <fullName evidence="7">Alpha/beta-hydrolase family protein</fullName>
    </recommendedName>
</protein>
<evidence type="ECO:0000256" key="2">
    <source>
        <dbReference type="SAM" id="Phobius"/>
    </source>
</evidence>
<dbReference type="Proteomes" id="UP000425178">
    <property type="component" value="Chromosome"/>
</dbReference>
<name>A0A6B8W118_9CORY</name>
<dbReference type="AlphaFoldDB" id="A0A6B8W118"/>
<dbReference type="InterPro" id="IPR027788">
    <property type="entry name" value="Alpha/beta-hydrolase_N_dom"/>
</dbReference>
<dbReference type="EMBL" id="CP046453">
    <property type="protein sequence ID" value="QGU05055.1"/>
    <property type="molecule type" value="Genomic_DNA"/>
</dbReference>
<evidence type="ECO:0000313" key="5">
    <source>
        <dbReference type="EMBL" id="QGU05055.1"/>
    </source>
</evidence>
<evidence type="ECO:0008006" key="7">
    <source>
        <dbReference type="Google" id="ProtNLM"/>
    </source>
</evidence>
<accession>A0A6B8W118</accession>
<evidence type="ECO:0000259" key="3">
    <source>
        <dbReference type="Pfam" id="PF10081"/>
    </source>
</evidence>
<feature type="domain" description="Alpha/beta-hydrolase catalytic" evidence="3">
    <location>
        <begin position="259"/>
        <end position="545"/>
    </location>
</feature>
<dbReference type="Pfam" id="PF15420">
    <property type="entry name" value="Abhydrolase_9_N"/>
    <property type="match status" value="1"/>
</dbReference>
<dbReference type="InterPro" id="IPR027787">
    <property type="entry name" value="Alpha/beta-hydrolase_catalytic"/>
</dbReference>
<keyword evidence="2" id="KW-0812">Transmembrane</keyword>
<evidence type="ECO:0000313" key="6">
    <source>
        <dbReference type="Proteomes" id="UP000425178"/>
    </source>
</evidence>
<feature type="transmembrane region" description="Helical" evidence="2">
    <location>
        <begin position="12"/>
        <end position="32"/>
    </location>
</feature>
<feature type="domain" description="Alpha/beta-hydrolase N-terminal" evidence="4">
    <location>
        <begin position="34"/>
        <end position="242"/>
    </location>
</feature>
<dbReference type="Pfam" id="PF10081">
    <property type="entry name" value="Abhydrolase_9"/>
    <property type="match status" value="1"/>
</dbReference>
<sequence>MATPSSLRHRFLSYLRGFHPAGLAVALVFYSWSLTPSLLPRVWYMQAMATGISLAIGYGVGVAGAKILRWAGVNWEPSARLRRLGWWLLAAAAVVVVPLFAVLGAHWQSVSRDLIGVDKDSRVLYSLVLLVALIVALLLIQAGRGIAAVSNRLTRAGRRYVPRPVARLGGLLLVVVVGWLLIDGVGIRTMIAVAERASYAQDQQTRQGVVQPTDPLRSGSPASGEDWNTLGRDGRTFVASGPGPEQITGVTGRPAIEPIRVYAGVASAETLPEVADRVVAELQRTGAFERRALAVVTTTGRGWVNSAAADSFEYINAGDSAIAAMQYSHLQSPFAFIADRRTPLEAGTVLLEKVYAVWSELPEDQRPQLVVMGESLGSYGAQGATASEQDMISRLDGALLIGTPEFSQPWKRITRDRDPGSLQRLPVVDGGRHTRFAAEAEDLQLPGEWEHPRIVFWQHGSDPITWWSFDLLLREPDWMKEPLGEDINPAMRWLPFVTFWQVTGDMALSAGVPAGHGHAFGPEAVGMWVGILEPADWDEESTARVQAVLRDPDTTLEPLPEYH</sequence>
<proteinExistence type="predicted"/>
<keyword evidence="2" id="KW-0472">Membrane</keyword>
<dbReference type="KEGG" id="ccoe:CETAM_09005"/>
<dbReference type="RefSeq" id="WP_197085709.1">
    <property type="nucleotide sequence ID" value="NZ_CP046453.1"/>
</dbReference>
<feature type="region of interest" description="Disordered" evidence="1">
    <location>
        <begin position="204"/>
        <end position="250"/>
    </location>
</feature>
<feature type="transmembrane region" description="Helical" evidence="2">
    <location>
        <begin position="44"/>
        <end position="63"/>
    </location>
</feature>
<feature type="transmembrane region" description="Helical" evidence="2">
    <location>
        <begin position="164"/>
        <end position="182"/>
    </location>
</feature>
<keyword evidence="6" id="KW-1185">Reference proteome</keyword>
<feature type="transmembrane region" description="Helical" evidence="2">
    <location>
        <begin position="84"/>
        <end position="103"/>
    </location>
</feature>
<evidence type="ECO:0000259" key="4">
    <source>
        <dbReference type="Pfam" id="PF15420"/>
    </source>
</evidence>
<feature type="transmembrane region" description="Helical" evidence="2">
    <location>
        <begin position="123"/>
        <end position="143"/>
    </location>
</feature>
<evidence type="ECO:0000256" key="1">
    <source>
        <dbReference type="SAM" id="MobiDB-lite"/>
    </source>
</evidence>
<organism evidence="5 6">
    <name type="scientific">Corynebacterium comes</name>
    <dbReference type="NCBI Taxonomy" id="2675218"/>
    <lineage>
        <taxon>Bacteria</taxon>
        <taxon>Bacillati</taxon>
        <taxon>Actinomycetota</taxon>
        <taxon>Actinomycetes</taxon>
        <taxon>Mycobacteriales</taxon>
        <taxon>Corynebacteriaceae</taxon>
        <taxon>Corynebacterium</taxon>
    </lineage>
</organism>
<gene>
    <name evidence="5" type="ORF">CETAM_09005</name>
</gene>